<gene>
    <name evidence="8" type="ORF">A2397_05330</name>
</gene>
<reference evidence="8 9" key="1">
    <citation type="journal article" date="2016" name="Nat. Commun.">
        <title>Thousands of microbial genomes shed light on interconnected biogeochemical processes in an aquifer system.</title>
        <authorList>
            <person name="Anantharaman K."/>
            <person name="Brown C.T."/>
            <person name="Hug L.A."/>
            <person name="Sharon I."/>
            <person name="Castelle C.J."/>
            <person name="Probst A.J."/>
            <person name="Thomas B.C."/>
            <person name="Singh A."/>
            <person name="Wilkins M.J."/>
            <person name="Karaoz U."/>
            <person name="Brodie E.L."/>
            <person name="Williams K.H."/>
            <person name="Hubbard S.S."/>
            <person name="Banfield J.F."/>
        </authorList>
    </citation>
    <scope>NUCLEOTIDE SEQUENCE [LARGE SCALE GENOMIC DNA]</scope>
</reference>
<evidence type="ECO:0000259" key="7">
    <source>
        <dbReference type="Pfam" id="PF07687"/>
    </source>
</evidence>
<keyword evidence="6" id="KW-0482">Metalloprotease</keyword>
<dbReference type="GO" id="GO:0008237">
    <property type="term" value="F:metallopeptidase activity"/>
    <property type="evidence" value="ECO:0007669"/>
    <property type="project" value="UniProtKB-KW"/>
</dbReference>
<dbReference type="AlphaFoldDB" id="A0A1F4ZTQ9"/>
<evidence type="ECO:0000313" key="8">
    <source>
        <dbReference type="EMBL" id="OGD08837.1"/>
    </source>
</evidence>
<evidence type="ECO:0000256" key="3">
    <source>
        <dbReference type="ARBA" id="ARBA00022723"/>
    </source>
</evidence>
<dbReference type="Gene3D" id="3.30.70.360">
    <property type="match status" value="1"/>
</dbReference>
<keyword evidence="2" id="KW-0645">Protease</keyword>
<keyword evidence="4" id="KW-0378">Hydrolase</keyword>
<keyword evidence="5" id="KW-0862">Zinc</keyword>
<sequence>MLNSPVVDTFLELVRIDSPSGQEAVLGQAIQNKLSDLGISSSIDAFGNLFAKVEGRGQPVLLSAHLDTVEPGRGVKPTVEGGMIKSDGTTILGADNKAALAAILTAISQADRSKLRPLEIVFSVREETDGWISKFDFSNLTAKTGLIADRASAVGSVVLSSPWIMNLNIAVVGKPAHSSLPELAVNALTVAAKAISATKWGRIDSVTTANLGIVSGGSGMNTIPGRVDLVGEIRSFSETKLNAVQAKIKSVFSQVCSKYGAELIFDNSLYCQGYSYKKSDPAVKQIVSVLQSLNITPFYEVVFGASDANTFAANNFKVVTIGDGCTDPHTVNESISEASLEKLTQVFLAYITNSG</sequence>
<evidence type="ECO:0000256" key="4">
    <source>
        <dbReference type="ARBA" id="ARBA00022801"/>
    </source>
</evidence>
<organism evidence="8 9">
    <name type="scientific">Candidatus Amesbacteria bacterium RIFOXYB1_FULL_44_23</name>
    <dbReference type="NCBI Taxonomy" id="1797263"/>
    <lineage>
        <taxon>Bacteria</taxon>
        <taxon>Candidatus Amesiibacteriota</taxon>
    </lineage>
</organism>
<dbReference type="InterPro" id="IPR002933">
    <property type="entry name" value="Peptidase_M20"/>
</dbReference>
<dbReference type="InterPro" id="IPR011650">
    <property type="entry name" value="Peptidase_M20_dimer"/>
</dbReference>
<proteinExistence type="predicted"/>
<comment type="cofactor">
    <cofactor evidence="1">
        <name>Zn(2+)</name>
        <dbReference type="ChEBI" id="CHEBI:29105"/>
    </cofactor>
</comment>
<comment type="caution">
    <text evidence="8">The sequence shown here is derived from an EMBL/GenBank/DDBJ whole genome shotgun (WGS) entry which is preliminary data.</text>
</comment>
<evidence type="ECO:0000313" key="9">
    <source>
        <dbReference type="Proteomes" id="UP000176424"/>
    </source>
</evidence>
<dbReference type="InterPro" id="IPR036264">
    <property type="entry name" value="Bact_exopeptidase_dim_dom"/>
</dbReference>
<dbReference type="InterPro" id="IPR001261">
    <property type="entry name" value="ArgE/DapE_CS"/>
</dbReference>
<evidence type="ECO:0000256" key="1">
    <source>
        <dbReference type="ARBA" id="ARBA00001947"/>
    </source>
</evidence>
<dbReference type="Pfam" id="PF07687">
    <property type="entry name" value="M20_dimer"/>
    <property type="match status" value="1"/>
</dbReference>
<dbReference type="GO" id="GO:0006508">
    <property type="term" value="P:proteolysis"/>
    <property type="evidence" value="ECO:0007669"/>
    <property type="project" value="UniProtKB-KW"/>
</dbReference>
<feature type="domain" description="Peptidase M20 dimerisation" evidence="7">
    <location>
        <begin position="165"/>
        <end position="259"/>
    </location>
</feature>
<dbReference type="PANTHER" id="PTHR42994:SF2">
    <property type="entry name" value="PEPTIDASE"/>
    <property type="match status" value="1"/>
</dbReference>
<dbReference type="Pfam" id="PF01546">
    <property type="entry name" value="Peptidase_M20"/>
    <property type="match status" value="1"/>
</dbReference>
<dbReference type="Gene3D" id="3.40.630.10">
    <property type="entry name" value="Zn peptidases"/>
    <property type="match status" value="1"/>
</dbReference>
<protein>
    <recommendedName>
        <fullName evidence="7">Peptidase M20 dimerisation domain-containing protein</fullName>
    </recommendedName>
</protein>
<dbReference type="PROSITE" id="PS00758">
    <property type="entry name" value="ARGE_DAPE_CPG2_1"/>
    <property type="match status" value="1"/>
</dbReference>
<dbReference type="GO" id="GO:0046872">
    <property type="term" value="F:metal ion binding"/>
    <property type="evidence" value="ECO:0007669"/>
    <property type="project" value="UniProtKB-KW"/>
</dbReference>
<evidence type="ECO:0000256" key="5">
    <source>
        <dbReference type="ARBA" id="ARBA00022833"/>
    </source>
</evidence>
<dbReference type="SUPFAM" id="SSF53187">
    <property type="entry name" value="Zn-dependent exopeptidases"/>
    <property type="match status" value="1"/>
</dbReference>
<keyword evidence="3" id="KW-0479">Metal-binding</keyword>
<dbReference type="Proteomes" id="UP000176424">
    <property type="component" value="Unassembled WGS sequence"/>
</dbReference>
<evidence type="ECO:0000256" key="2">
    <source>
        <dbReference type="ARBA" id="ARBA00022670"/>
    </source>
</evidence>
<dbReference type="SUPFAM" id="SSF55031">
    <property type="entry name" value="Bacterial exopeptidase dimerisation domain"/>
    <property type="match status" value="1"/>
</dbReference>
<evidence type="ECO:0000256" key="6">
    <source>
        <dbReference type="ARBA" id="ARBA00023049"/>
    </source>
</evidence>
<dbReference type="EMBL" id="MEXR01000048">
    <property type="protein sequence ID" value="OGD08837.1"/>
    <property type="molecule type" value="Genomic_DNA"/>
</dbReference>
<dbReference type="STRING" id="1797263.A2397_05330"/>
<accession>A0A1F4ZTQ9</accession>
<name>A0A1F4ZTQ9_9BACT</name>
<dbReference type="PANTHER" id="PTHR42994">
    <property type="entry name" value="PEPTIDASE T"/>
    <property type="match status" value="1"/>
</dbReference>